<evidence type="ECO:0000256" key="1">
    <source>
        <dbReference type="SAM" id="MobiDB-lite"/>
    </source>
</evidence>
<dbReference type="SUPFAM" id="SSF48452">
    <property type="entry name" value="TPR-like"/>
    <property type="match status" value="1"/>
</dbReference>
<reference evidence="2" key="1">
    <citation type="submission" date="2023-04" db="EMBL/GenBank/DDBJ databases">
        <title>Phytophthora fragariaefolia NBRC 109709.</title>
        <authorList>
            <person name="Ichikawa N."/>
            <person name="Sato H."/>
            <person name="Tonouchi N."/>
        </authorList>
    </citation>
    <scope>NUCLEOTIDE SEQUENCE</scope>
    <source>
        <strain evidence="2">NBRC 109709</strain>
    </source>
</reference>
<dbReference type="InterPro" id="IPR011990">
    <property type="entry name" value="TPR-like_helical_dom_sf"/>
</dbReference>
<keyword evidence="3" id="KW-1185">Reference proteome</keyword>
<comment type="caution">
    <text evidence="2">The sequence shown here is derived from an EMBL/GenBank/DDBJ whole genome shotgun (WGS) entry which is preliminary data.</text>
</comment>
<evidence type="ECO:0000313" key="3">
    <source>
        <dbReference type="Proteomes" id="UP001165121"/>
    </source>
</evidence>
<dbReference type="EMBL" id="BSXT01002050">
    <property type="protein sequence ID" value="GMF46840.1"/>
    <property type="molecule type" value="Genomic_DNA"/>
</dbReference>
<proteinExistence type="predicted"/>
<dbReference type="Proteomes" id="UP001165121">
    <property type="component" value="Unassembled WGS sequence"/>
</dbReference>
<evidence type="ECO:0000313" key="2">
    <source>
        <dbReference type="EMBL" id="GMF46840.1"/>
    </source>
</evidence>
<organism evidence="2 3">
    <name type="scientific">Phytophthora fragariaefolia</name>
    <dbReference type="NCBI Taxonomy" id="1490495"/>
    <lineage>
        <taxon>Eukaryota</taxon>
        <taxon>Sar</taxon>
        <taxon>Stramenopiles</taxon>
        <taxon>Oomycota</taxon>
        <taxon>Peronosporomycetes</taxon>
        <taxon>Peronosporales</taxon>
        <taxon>Peronosporaceae</taxon>
        <taxon>Phytophthora</taxon>
    </lineage>
</organism>
<dbReference type="Gene3D" id="1.25.40.10">
    <property type="entry name" value="Tetratricopeptide repeat domain"/>
    <property type="match status" value="1"/>
</dbReference>
<dbReference type="AlphaFoldDB" id="A0A9W6XX15"/>
<dbReference type="OrthoDB" id="78236at2759"/>
<feature type="region of interest" description="Disordered" evidence="1">
    <location>
        <begin position="115"/>
        <end position="134"/>
    </location>
</feature>
<gene>
    <name evidence="2" type="ORF">Pfra01_001740900</name>
</gene>
<protein>
    <submittedName>
        <fullName evidence="2">Unnamed protein product</fullName>
    </submittedName>
</protein>
<name>A0A9W6XX15_9STRA</name>
<accession>A0A9W6XX15</accession>
<sequence>MATLSLSELKDALTSLGVSTATGNLRGEARRDELARRLHHTQVVNEGVGMKEVGSEKEVRGLQKLSLAELRSALELRQISTQTPGLKGDARRHALIQRLINACSNKLLDVCDVNSSRVGSSDDEEEDTKSEASSSVYSMATEFIFYDAKENPRAQPEQLQATSLKSRLPLTGLKKAQNELDIDLVGSEAPAKSPDTLQRELFELRSELHTARQERQYRVEQALLEAGIVTSLVEISTKLQALERERRRLQDNFFGHELVTCEAPCSSGNPISLELVQEDALLLIEKRQAALKQLAERTKEAMTVARTHALQLEAALPTLAREKDLIEQIQHVEFCLRSMSEVHSDRINVATDAAQPSEIPVLTRCRSMPNGFRPDFWEKMGARDRMQLHSELRTAASFHIRRDRVVLNATEVIGVSDTETALARDPSQADKLGIKARFMEKSQRNIGEINRAYLDALELDDNHADNLGNYALFLGTTCGQPQQAKYYFQQALVAKPKNAKNLANYAYFLIREYSDFNQSEICYKEALDIAPNDVNILGAYSDLLTAKAHGNKSKLMVARQILSKALNLLPSHQKNRLRLALVLADLEENKLAERCFEILLQQNRTGTGGGLQYETSALEDKVALVYIYESYAVFLHRCREWPRAKLMYSEALALDPQRPSLIRQL</sequence>